<feature type="compositionally biased region" description="Basic and acidic residues" evidence="1">
    <location>
        <begin position="38"/>
        <end position="48"/>
    </location>
</feature>
<dbReference type="PANTHER" id="PTHR38116">
    <property type="entry name" value="CHROMOSOME 7, WHOLE GENOME SHOTGUN SEQUENCE"/>
    <property type="match status" value="1"/>
</dbReference>
<dbReference type="Pfam" id="PF11905">
    <property type="entry name" value="DUF3425"/>
    <property type="match status" value="1"/>
</dbReference>
<protein>
    <submittedName>
        <fullName evidence="2">Uncharacterized protein</fullName>
    </submittedName>
</protein>
<organism evidence="2 3">
    <name type="scientific">Bionectria ochroleuca</name>
    <name type="common">Gliocladium roseum</name>
    <dbReference type="NCBI Taxonomy" id="29856"/>
    <lineage>
        <taxon>Eukaryota</taxon>
        <taxon>Fungi</taxon>
        <taxon>Dikarya</taxon>
        <taxon>Ascomycota</taxon>
        <taxon>Pezizomycotina</taxon>
        <taxon>Sordariomycetes</taxon>
        <taxon>Hypocreomycetidae</taxon>
        <taxon>Hypocreales</taxon>
        <taxon>Bionectriaceae</taxon>
        <taxon>Clonostachys</taxon>
    </lineage>
</organism>
<dbReference type="EMBL" id="JADCTT010000009">
    <property type="protein sequence ID" value="KAF9748303.1"/>
    <property type="molecule type" value="Genomic_DNA"/>
</dbReference>
<evidence type="ECO:0000313" key="2">
    <source>
        <dbReference type="EMBL" id="KAF9748303.1"/>
    </source>
</evidence>
<reference evidence="2" key="1">
    <citation type="submission" date="2020-10" db="EMBL/GenBank/DDBJ databases">
        <title>High-Quality Genome Resource of Clonostachys rosea strain S41 by Oxford Nanopore Long-Read Sequencing.</title>
        <authorList>
            <person name="Wang H."/>
        </authorList>
    </citation>
    <scope>NUCLEOTIDE SEQUENCE</scope>
    <source>
        <strain evidence="2">S41</strain>
    </source>
</reference>
<evidence type="ECO:0000313" key="3">
    <source>
        <dbReference type="Proteomes" id="UP000616885"/>
    </source>
</evidence>
<dbReference type="InterPro" id="IPR021833">
    <property type="entry name" value="DUF3425"/>
</dbReference>
<feature type="region of interest" description="Disordered" evidence="1">
    <location>
        <begin position="32"/>
        <end position="59"/>
    </location>
</feature>
<gene>
    <name evidence="2" type="ORF">IM811_017808</name>
</gene>
<sequence length="270" mass="30222">MLNAPASHSGPSYHPWGGHGVLIPTWSRVNNSLSSDPKQTELRQDANSHTDQYSAPNWRLTRKSSVATRADDHANKPGQEILIPPLVLQSSSHTRLPKVLFPLSPDHKLITLVQYNLKRALLTNMNLLGNLKHLPRECESVLSLLPFAIPPPPAIPSTLLPTELQLSTPHNPLIDSVPFPEMRNNLILEADKYDMAELASDGYGGLFGGFSDLELRGVIVWGDPWKLDQWEITDAFSKKYQFLLANCGDLIESTNRWRESRGEDRLIVEI</sequence>
<proteinExistence type="predicted"/>
<evidence type="ECO:0000256" key="1">
    <source>
        <dbReference type="SAM" id="MobiDB-lite"/>
    </source>
</evidence>
<name>A0A8H7N567_BIOOC</name>
<comment type="caution">
    <text evidence="2">The sequence shown here is derived from an EMBL/GenBank/DDBJ whole genome shotgun (WGS) entry which is preliminary data.</text>
</comment>
<dbReference type="Proteomes" id="UP000616885">
    <property type="component" value="Unassembled WGS sequence"/>
</dbReference>
<accession>A0A8H7N567</accession>
<dbReference type="PANTHER" id="PTHR38116:SF1">
    <property type="entry name" value="BZIP DOMAIN-CONTAINING PROTEIN"/>
    <property type="match status" value="1"/>
</dbReference>
<dbReference type="AlphaFoldDB" id="A0A8H7N567"/>